<feature type="signal peptide" evidence="1">
    <location>
        <begin position="1"/>
        <end position="16"/>
    </location>
</feature>
<sequence>MKLLTLVALLAPFCAATPQKNCRAIQHGICPGSDAIKYVPSLEGCYYTSGICYNNVNVRTVSSPFSRGCHRIQRGRCPGGSNHVYVPALRQCRDVQTGRCPGDANVLYVL</sequence>
<feature type="chain" id="PRO_5042114770" evidence="1">
    <location>
        <begin position="17"/>
        <end position="110"/>
    </location>
</feature>
<proteinExistence type="predicted"/>
<keyword evidence="1" id="KW-0732">Signal</keyword>
<evidence type="ECO:0000313" key="3">
    <source>
        <dbReference type="Proteomes" id="UP001222932"/>
    </source>
</evidence>
<comment type="caution">
    <text evidence="2">The sequence shown here is derived from an EMBL/GenBank/DDBJ whole genome shotgun (WGS) entry which is preliminary data.</text>
</comment>
<evidence type="ECO:0000313" key="2">
    <source>
        <dbReference type="EMBL" id="GMK58919.1"/>
    </source>
</evidence>
<reference evidence="2" key="1">
    <citation type="journal article" date="2023" name="BMC Genomics">
        <title>Chromosome-level genome assemblies of Cutaneotrichosporon spp. (Trichosporonales, Basidiomycota) reveal imbalanced evolution between nucleotide sequences and chromosome synteny.</title>
        <authorList>
            <person name="Kobayashi Y."/>
            <person name="Kayamori A."/>
            <person name="Aoki K."/>
            <person name="Shiwa Y."/>
            <person name="Matsutani M."/>
            <person name="Fujita N."/>
            <person name="Sugita T."/>
            <person name="Iwasaki W."/>
            <person name="Tanaka N."/>
            <person name="Takashima M."/>
        </authorList>
    </citation>
    <scope>NUCLEOTIDE SEQUENCE</scope>
    <source>
        <strain evidence="2">HIS016</strain>
    </source>
</reference>
<name>A0AAD3TY05_9TREE</name>
<keyword evidence="3" id="KW-1185">Reference proteome</keyword>
<evidence type="ECO:0000256" key="1">
    <source>
        <dbReference type="SAM" id="SignalP"/>
    </source>
</evidence>
<reference evidence="2" key="2">
    <citation type="submission" date="2023-06" db="EMBL/GenBank/DDBJ databases">
        <authorList>
            <person name="Kobayashi Y."/>
            <person name="Kayamori A."/>
            <person name="Aoki K."/>
            <person name="Shiwa Y."/>
            <person name="Fujita N."/>
            <person name="Sugita T."/>
            <person name="Iwasaki W."/>
            <person name="Tanaka N."/>
            <person name="Takashima M."/>
        </authorList>
    </citation>
    <scope>NUCLEOTIDE SEQUENCE</scope>
    <source>
        <strain evidence="2">HIS016</strain>
    </source>
</reference>
<organism evidence="2 3">
    <name type="scientific">Cutaneotrichosporon spelunceum</name>
    <dbReference type="NCBI Taxonomy" id="1672016"/>
    <lineage>
        <taxon>Eukaryota</taxon>
        <taxon>Fungi</taxon>
        <taxon>Dikarya</taxon>
        <taxon>Basidiomycota</taxon>
        <taxon>Agaricomycotina</taxon>
        <taxon>Tremellomycetes</taxon>
        <taxon>Trichosporonales</taxon>
        <taxon>Trichosporonaceae</taxon>
        <taxon>Cutaneotrichosporon</taxon>
    </lineage>
</organism>
<accession>A0AAD3TY05</accession>
<dbReference type="EMBL" id="BTCM01000006">
    <property type="protein sequence ID" value="GMK58919.1"/>
    <property type="molecule type" value="Genomic_DNA"/>
</dbReference>
<gene>
    <name evidence="2" type="ORF">CspeluHIS016_0603610</name>
</gene>
<dbReference type="Proteomes" id="UP001222932">
    <property type="component" value="Unassembled WGS sequence"/>
</dbReference>
<protein>
    <submittedName>
        <fullName evidence="2">Uncharacterized protein</fullName>
    </submittedName>
</protein>
<dbReference type="AlphaFoldDB" id="A0AAD3TY05"/>